<reference evidence="12" key="1">
    <citation type="submission" date="2015-06" db="EMBL/GenBank/DDBJ databases">
        <authorList>
            <person name="Liu B."/>
            <person name="Wang J."/>
            <person name="Zhu Y."/>
            <person name="Liu G."/>
            <person name="Chen Q."/>
            <person name="Zheng C."/>
            <person name="Che J."/>
            <person name="Ge C."/>
            <person name="Shi H."/>
            <person name="Pan Z."/>
            <person name="Liu X."/>
        </authorList>
    </citation>
    <scope>NUCLEOTIDE SEQUENCE [LARGE SCALE GENOMIC DNA]</scope>
    <source>
        <strain evidence="12">DSM 16346</strain>
    </source>
</reference>
<dbReference type="CDD" id="cd00464">
    <property type="entry name" value="SK"/>
    <property type="match status" value="1"/>
</dbReference>
<keyword evidence="5 11" id="KW-0808">Transferase</keyword>
<comment type="catalytic activity">
    <reaction evidence="10 11">
        <text>shikimate + ATP = 3-phosphoshikimate + ADP + H(+)</text>
        <dbReference type="Rhea" id="RHEA:13121"/>
        <dbReference type="ChEBI" id="CHEBI:15378"/>
        <dbReference type="ChEBI" id="CHEBI:30616"/>
        <dbReference type="ChEBI" id="CHEBI:36208"/>
        <dbReference type="ChEBI" id="CHEBI:145989"/>
        <dbReference type="ChEBI" id="CHEBI:456216"/>
        <dbReference type="EC" id="2.7.1.71"/>
    </reaction>
</comment>
<evidence type="ECO:0000256" key="5">
    <source>
        <dbReference type="ARBA" id="ARBA00022679"/>
    </source>
</evidence>
<feature type="binding site" evidence="11">
    <location>
        <position position="15"/>
    </location>
    <ligand>
        <name>Mg(2+)</name>
        <dbReference type="ChEBI" id="CHEBI:18420"/>
    </ligand>
</feature>
<evidence type="ECO:0000256" key="7">
    <source>
        <dbReference type="ARBA" id="ARBA00022777"/>
    </source>
</evidence>
<feature type="binding site" evidence="11">
    <location>
        <position position="33"/>
    </location>
    <ligand>
        <name>substrate</name>
    </ligand>
</feature>
<dbReference type="EMBL" id="LELK01000001">
    <property type="protein sequence ID" value="KMM37853.1"/>
    <property type="molecule type" value="Genomic_DNA"/>
</dbReference>
<feature type="binding site" evidence="11">
    <location>
        <begin position="11"/>
        <end position="16"/>
    </location>
    <ligand>
        <name>ATP</name>
        <dbReference type="ChEBI" id="CHEBI:30616"/>
    </ligand>
</feature>
<comment type="caution">
    <text evidence="12">The sequence shown here is derived from an EMBL/GenBank/DDBJ whole genome shotgun (WGS) entry which is preliminary data.</text>
</comment>
<dbReference type="InterPro" id="IPR023000">
    <property type="entry name" value="Shikimate_kinase_CS"/>
</dbReference>
<evidence type="ECO:0000256" key="6">
    <source>
        <dbReference type="ARBA" id="ARBA00022741"/>
    </source>
</evidence>
<feature type="binding site" evidence="11">
    <location>
        <position position="151"/>
    </location>
    <ligand>
        <name>ATP</name>
        <dbReference type="ChEBI" id="CHEBI:30616"/>
    </ligand>
</feature>
<dbReference type="GO" id="GO:0009073">
    <property type="term" value="P:aromatic amino acid family biosynthetic process"/>
    <property type="evidence" value="ECO:0007669"/>
    <property type="project" value="UniProtKB-KW"/>
</dbReference>
<dbReference type="STRING" id="157733.AB986_00480"/>
<dbReference type="PROSITE" id="PS01128">
    <property type="entry name" value="SHIKIMATE_KINASE"/>
    <property type="match status" value="1"/>
</dbReference>
<dbReference type="RefSeq" id="WP_048308926.1">
    <property type="nucleotide sequence ID" value="NZ_CP119526.1"/>
</dbReference>
<dbReference type="EC" id="2.7.1.71" evidence="3 11"/>
<dbReference type="PANTHER" id="PTHR21087:SF16">
    <property type="entry name" value="SHIKIMATE KINASE 1, CHLOROPLASTIC"/>
    <property type="match status" value="1"/>
</dbReference>
<comment type="subunit">
    <text evidence="11">Monomer.</text>
</comment>
<keyword evidence="7 11" id="KW-0418">Kinase</keyword>
<name>A0A0J6CXM5_9BACL</name>
<dbReference type="Proteomes" id="UP000035996">
    <property type="component" value="Unassembled WGS sequence"/>
</dbReference>
<comment type="function">
    <text evidence="11">Catalyzes the specific phosphorylation of the 3-hydroxyl group of shikimic acid using ATP as a cosubstrate.</text>
</comment>
<evidence type="ECO:0000313" key="12">
    <source>
        <dbReference type="EMBL" id="KMM37853.1"/>
    </source>
</evidence>
<keyword evidence="13" id="KW-1185">Reference proteome</keyword>
<feature type="binding site" evidence="11">
    <location>
        <position position="135"/>
    </location>
    <ligand>
        <name>substrate</name>
    </ligand>
</feature>
<organism evidence="12 13">
    <name type="scientific">Guptibacillus hwajinpoensis</name>
    <dbReference type="NCBI Taxonomy" id="208199"/>
    <lineage>
        <taxon>Bacteria</taxon>
        <taxon>Bacillati</taxon>
        <taxon>Bacillota</taxon>
        <taxon>Bacilli</taxon>
        <taxon>Bacillales</taxon>
        <taxon>Guptibacillaceae</taxon>
        <taxon>Guptibacillus</taxon>
    </lineage>
</organism>
<dbReference type="InterPro" id="IPR027417">
    <property type="entry name" value="P-loop_NTPase"/>
</dbReference>
<comment type="pathway">
    <text evidence="1 11">Metabolic intermediate biosynthesis; chorismate biosynthesis; chorismate from D-erythrose 4-phosphate and phosphoenolpyruvate: step 5/7.</text>
</comment>
<evidence type="ECO:0000256" key="4">
    <source>
        <dbReference type="ARBA" id="ARBA00022605"/>
    </source>
</evidence>
<dbReference type="PANTHER" id="PTHR21087">
    <property type="entry name" value="SHIKIMATE KINASE"/>
    <property type="match status" value="1"/>
</dbReference>
<keyword evidence="6 11" id="KW-0547">Nucleotide-binding</keyword>
<dbReference type="Gene3D" id="3.40.50.300">
    <property type="entry name" value="P-loop containing nucleotide triphosphate hydrolases"/>
    <property type="match status" value="1"/>
</dbReference>
<dbReference type="UniPathway" id="UPA00053">
    <property type="reaction ID" value="UER00088"/>
</dbReference>
<feature type="binding site" evidence="11">
    <location>
        <position position="116"/>
    </location>
    <ligand>
        <name>ATP</name>
        <dbReference type="ChEBI" id="CHEBI:30616"/>
    </ligand>
</feature>
<comment type="similarity">
    <text evidence="2 11">Belongs to the shikimate kinase family.</text>
</comment>
<dbReference type="InterPro" id="IPR000623">
    <property type="entry name" value="Shikimate_kinase/TSH1"/>
</dbReference>
<evidence type="ECO:0000256" key="2">
    <source>
        <dbReference type="ARBA" id="ARBA00006997"/>
    </source>
</evidence>
<protein>
    <recommendedName>
        <fullName evidence="3 11">Shikimate kinase</fullName>
        <shortName evidence="11">SK</shortName>
        <ecNumber evidence="3 11">2.7.1.71</ecNumber>
    </recommendedName>
</protein>
<dbReference type="OrthoDB" id="9800332at2"/>
<dbReference type="InterPro" id="IPR031322">
    <property type="entry name" value="Shikimate/glucono_kinase"/>
</dbReference>
<evidence type="ECO:0000256" key="8">
    <source>
        <dbReference type="ARBA" id="ARBA00022840"/>
    </source>
</evidence>
<gene>
    <name evidence="11" type="primary">aroK</name>
    <name evidence="12" type="ORF">AB986_00480</name>
</gene>
<comment type="subcellular location">
    <subcellularLocation>
        <location evidence="11">Cytoplasm</location>
    </subcellularLocation>
</comment>
<comment type="cofactor">
    <cofactor evidence="11">
        <name>Mg(2+)</name>
        <dbReference type="ChEBI" id="CHEBI:18420"/>
    </cofactor>
    <text evidence="11">Binds 1 Mg(2+) ion per subunit.</text>
</comment>
<dbReference type="HAMAP" id="MF_00109">
    <property type="entry name" value="Shikimate_kinase"/>
    <property type="match status" value="1"/>
</dbReference>
<dbReference type="PATRIC" id="fig|157733.3.peg.2296"/>
<keyword evidence="11" id="KW-0963">Cytoplasm</keyword>
<dbReference type="GO" id="GO:0008652">
    <property type="term" value="P:amino acid biosynthetic process"/>
    <property type="evidence" value="ECO:0007669"/>
    <property type="project" value="UniProtKB-KW"/>
</dbReference>
<dbReference type="GO" id="GO:0005829">
    <property type="term" value="C:cytosol"/>
    <property type="evidence" value="ECO:0007669"/>
    <property type="project" value="TreeGrafter"/>
</dbReference>
<dbReference type="SUPFAM" id="SSF52540">
    <property type="entry name" value="P-loop containing nucleoside triphosphate hydrolases"/>
    <property type="match status" value="1"/>
</dbReference>
<keyword evidence="11" id="KW-0460">Magnesium</keyword>
<evidence type="ECO:0000256" key="1">
    <source>
        <dbReference type="ARBA" id="ARBA00004842"/>
    </source>
</evidence>
<dbReference type="GO" id="GO:0004765">
    <property type="term" value="F:shikimate kinase activity"/>
    <property type="evidence" value="ECO:0007669"/>
    <property type="project" value="UniProtKB-UniRule"/>
</dbReference>
<keyword evidence="11" id="KW-0479">Metal-binding</keyword>
<dbReference type="PRINTS" id="PR01100">
    <property type="entry name" value="SHIKIMTKNASE"/>
</dbReference>
<dbReference type="AlphaFoldDB" id="A0A0J6CXM5"/>
<dbReference type="GO" id="GO:0005524">
    <property type="term" value="F:ATP binding"/>
    <property type="evidence" value="ECO:0007669"/>
    <property type="project" value="UniProtKB-UniRule"/>
</dbReference>
<keyword evidence="4 11" id="KW-0028">Amino-acid biosynthesis</keyword>
<evidence type="ECO:0000313" key="13">
    <source>
        <dbReference type="Proteomes" id="UP000035996"/>
    </source>
</evidence>
<evidence type="ECO:0000256" key="11">
    <source>
        <dbReference type="HAMAP-Rule" id="MF_00109"/>
    </source>
</evidence>
<accession>A0A0J6CXM5</accession>
<dbReference type="GO" id="GO:0000287">
    <property type="term" value="F:magnesium ion binding"/>
    <property type="evidence" value="ECO:0007669"/>
    <property type="project" value="UniProtKB-UniRule"/>
</dbReference>
<feature type="binding site" evidence="11">
    <location>
        <position position="78"/>
    </location>
    <ligand>
        <name>substrate</name>
    </ligand>
</feature>
<evidence type="ECO:0000256" key="9">
    <source>
        <dbReference type="ARBA" id="ARBA00023141"/>
    </source>
</evidence>
<sequence>MRAIYLTGFMGSGKTTIAEKLSFELTVPTIDTDDHIEEVTGKAIPDIFASEGEEAFRKYESQSLESIPNKNIIISTGGGIILKEQNREFMKKHGIVIYLHCDPEEILKRLEGDSSRPLLKGDNRKAKIESIFSERLSLYREAHFEIDTTNRSVSEIAEEIQDIIG</sequence>
<evidence type="ECO:0000256" key="10">
    <source>
        <dbReference type="ARBA" id="ARBA00048567"/>
    </source>
</evidence>
<evidence type="ECO:0000256" key="3">
    <source>
        <dbReference type="ARBA" id="ARBA00012154"/>
    </source>
</evidence>
<keyword evidence="9 11" id="KW-0057">Aromatic amino acid biosynthesis</keyword>
<keyword evidence="8 11" id="KW-0067">ATP-binding</keyword>
<dbReference type="Pfam" id="PF01202">
    <property type="entry name" value="SKI"/>
    <property type="match status" value="1"/>
</dbReference>
<dbReference type="GO" id="GO:0009423">
    <property type="term" value="P:chorismate biosynthetic process"/>
    <property type="evidence" value="ECO:0007669"/>
    <property type="project" value="UniProtKB-UniRule"/>
</dbReference>
<feature type="binding site" evidence="11">
    <location>
        <position position="57"/>
    </location>
    <ligand>
        <name>substrate</name>
    </ligand>
</feature>
<proteinExistence type="inferred from homology"/>